<dbReference type="RefSeq" id="WP_031147942.1">
    <property type="nucleotide sequence ID" value="NZ_CP108036.1"/>
</dbReference>
<dbReference type="EMBL" id="CP108036">
    <property type="protein sequence ID" value="WUN83448.1"/>
    <property type="molecule type" value="Genomic_DNA"/>
</dbReference>
<reference evidence="1" key="1">
    <citation type="submission" date="2022-10" db="EMBL/GenBank/DDBJ databases">
        <title>The complete genomes of actinobacterial strains from the NBC collection.</title>
        <authorList>
            <person name="Joergensen T.S."/>
            <person name="Alvarez Arevalo M."/>
            <person name="Sterndorff E.B."/>
            <person name="Faurdal D."/>
            <person name="Vuksanovic O."/>
            <person name="Mourched A.-S."/>
            <person name="Charusanti P."/>
            <person name="Shaw S."/>
            <person name="Blin K."/>
            <person name="Weber T."/>
        </authorList>
    </citation>
    <scope>NUCLEOTIDE SEQUENCE</scope>
    <source>
        <strain evidence="1">NBC_00303</strain>
    </source>
</reference>
<evidence type="ECO:0000313" key="2">
    <source>
        <dbReference type="Proteomes" id="UP001432312"/>
    </source>
</evidence>
<dbReference type="Proteomes" id="UP001432312">
    <property type="component" value="Chromosome"/>
</dbReference>
<proteinExistence type="predicted"/>
<organism evidence="1 2">
    <name type="scientific">Streptomyces erythrochromogenes</name>
    <dbReference type="NCBI Taxonomy" id="285574"/>
    <lineage>
        <taxon>Bacteria</taxon>
        <taxon>Bacillati</taxon>
        <taxon>Actinomycetota</taxon>
        <taxon>Actinomycetes</taxon>
        <taxon>Kitasatosporales</taxon>
        <taxon>Streptomycetaceae</taxon>
        <taxon>Streptomyces</taxon>
    </lineage>
</organism>
<evidence type="ECO:0000313" key="1">
    <source>
        <dbReference type="EMBL" id="WUN83448.1"/>
    </source>
</evidence>
<keyword evidence="2" id="KW-1185">Reference proteome</keyword>
<sequence length="70" mass="7936">MTPPFRLVHFRPTAPRLDHEGHSENAVWFCRDHVRHTEGKAHMSAVLAVVHIRAAVRRAGPNPWPLTSIP</sequence>
<dbReference type="GeneID" id="95501578"/>
<name>A0ABZ1QNB9_9ACTN</name>
<accession>A0ABZ1QNB9</accession>
<protein>
    <submittedName>
        <fullName evidence="1">Uncharacterized protein</fullName>
    </submittedName>
</protein>
<gene>
    <name evidence="1" type="ORF">OHA91_36030</name>
</gene>